<sequence>MPNVLIVTGDTLGAAMAGPAIRALEMAKALSQVSTVILAATVPTTFVHDGFDVVDATDSNLRGLVRWSDIIVFQGALLSTHPWIAKTDKIIVADVYDPMHLETLEQQKHIPAGIRFVETLDIVAIFNEQLVRADFLLCASEKQRDLWIGQLASVGRLNPLTYDRDTSLRTLIDVVPFGIQEAPPQQHKHGIRGVIPGIGMDDKVVLWGGGIYNWFDPLTLILAIAKVSQSHPDIKLVFMGTQHPNPHVPEMKMSFEARELSKELGLEGKHVFFNEGWVPYNERADFLLDADLGVSTHLDHLETAFSFRTRILDYLWAGLPIVATSGDTFEAIIESNILGKTVPPGDVEHLASAITELLYDQKLSQAVRVNVNHYSRNLKWNLVLQPLIEFVIASQHAADYNSGFSLGITKLAHVGRRTLRQRIFMYSLSVKLNGFKYSTDLFLKNLFGKTLRKFKKLIHVD</sequence>
<dbReference type="InterPro" id="IPR001296">
    <property type="entry name" value="Glyco_trans_1"/>
</dbReference>
<dbReference type="AlphaFoldDB" id="A0A2Z3RW53"/>
<dbReference type="PANTHER" id="PTHR12526">
    <property type="entry name" value="GLYCOSYLTRANSFERASE"/>
    <property type="match status" value="1"/>
</dbReference>
<dbReference type="SUPFAM" id="SSF53756">
    <property type="entry name" value="UDP-Glycosyltransferase/glycogen phosphorylase"/>
    <property type="match status" value="1"/>
</dbReference>
<dbReference type="Gene3D" id="3.40.50.2000">
    <property type="entry name" value="Glycogen Phosphorylase B"/>
    <property type="match status" value="1"/>
</dbReference>
<gene>
    <name evidence="3" type="ORF">AURMO_00448</name>
</gene>
<dbReference type="OrthoDB" id="9771846at2"/>
<organism evidence="3 4">
    <name type="scientific">Aurantimicrobium photophilum</name>
    <dbReference type="NCBI Taxonomy" id="1987356"/>
    <lineage>
        <taxon>Bacteria</taxon>
        <taxon>Bacillati</taxon>
        <taxon>Actinomycetota</taxon>
        <taxon>Actinomycetes</taxon>
        <taxon>Micrococcales</taxon>
        <taxon>Microbacteriaceae</taxon>
        <taxon>Aurantimicrobium</taxon>
    </lineage>
</organism>
<dbReference type="KEGG" id="aum:AURMO_00448"/>
<proteinExistence type="predicted"/>
<feature type="domain" description="Glycosyl transferase family 1" evidence="2">
    <location>
        <begin position="200"/>
        <end position="368"/>
    </location>
</feature>
<dbReference type="PANTHER" id="PTHR12526:SF635">
    <property type="entry name" value="GLYCOSYL TRANSFERASE GROUP 1"/>
    <property type="match status" value="1"/>
</dbReference>
<reference evidence="3 4" key="1">
    <citation type="submission" date="2017-10" db="EMBL/GenBank/DDBJ databases">
        <title>Genome of an Actinobacterium that displays light-enhanced growth.</title>
        <authorList>
            <person name="Maresca J.A."/>
            <person name="Hempel P."/>
            <person name="Shevchenko O."/>
            <person name="Miller K.J."/>
            <person name="Hahn M.W."/>
        </authorList>
    </citation>
    <scope>NUCLEOTIDE SEQUENCE [LARGE SCALE GENOMIC DNA]</scope>
    <source>
        <strain evidence="3 4">MWH-Mo1</strain>
    </source>
</reference>
<dbReference type="EMBL" id="CP023994">
    <property type="protein sequence ID" value="AWR21065.1"/>
    <property type="molecule type" value="Genomic_DNA"/>
</dbReference>
<keyword evidence="1 3" id="KW-0808">Transferase</keyword>
<evidence type="ECO:0000256" key="1">
    <source>
        <dbReference type="ARBA" id="ARBA00022679"/>
    </source>
</evidence>
<evidence type="ECO:0000259" key="2">
    <source>
        <dbReference type="Pfam" id="PF00534"/>
    </source>
</evidence>
<dbReference type="Proteomes" id="UP000246894">
    <property type="component" value="Chromosome"/>
</dbReference>
<evidence type="ECO:0000313" key="3">
    <source>
        <dbReference type="EMBL" id="AWR21065.1"/>
    </source>
</evidence>
<dbReference type="GO" id="GO:0016757">
    <property type="term" value="F:glycosyltransferase activity"/>
    <property type="evidence" value="ECO:0007669"/>
    <property type="project" value="TreeGrafter"/>
</dbReference>
<name>A0A2Z3RW53_9MICO</name>
<dbReference type="Pfam" id="PF00534">
    <property type="entry name" value="Glycos_transf_1"/>
    <property type="match status" value="1"/>
</dbReference>
<protein>
    <submittedName>
        <fullName evidence="3">Glycosyl transferases group 1</fullName>
    </submittedName>
</protein>
<keyword evidence="4" id="KW-1185">Reference proteome</keyword>
<accession>A0A2Z3RW53</accession>
<evidence type="ECO:0000313" key="4">
    <source>
        <dbReference type="Proteomes" id="UP000246894"/>
    </source>
</evidence>